<evidence type="ECO:0000313" key="5">
    <source>
        <dbReference type="EMBL" id="EGC04112.1"/>
    </source>
</evidence>
<comment type="catalytic activity">
    <reaction evidence="4">
        <text>glycyl-tRNA(Ala) + H2O = tRNA(Ala) + glycine + H(+)</text>
        <dbReference type="Rhea" id="RHEA:53744"/>
        <dbReference type="Rhea" id="RHEA-COMP:9657"/>
        <dbReference type="Rhea" id="RHEA-COMP:13640"/>
        <dbReference type="ChEBI" id="CHEBI:15377"/>
        <dbReference type="ChEBI" id="CHEBI:15378"/>
        <dbReference type="ChEBI" id="CHEBI:57305"/>
        <dbReference type="ChEBI" id="CHEBI:78442"/>
        <dbReference type="ChEBI" id="CHEBI:78522"/>
    </reaction>
</comment>
<dbReference type="PANTHER" id="PTHR10472:SF5">
    <property type="entry name" value="D-AMINOACYL-TRNA DEACYLASE 1"/>
    <property type="match status" value="1"/>
</dbReference>
<sequence>MKALVQVVNFARVEVEGKTVGEIGKGFLILLGVGHGDTEADCEKLADKLSKLRIFADENGKTNLSVNDVGGDFLCVSQFTLYADCHKGNRPSFTNAGEPKRSNELYEHFCELCADKINGKVERGIFGADMKVTLENNGPFTVMLECVNGEVLGIHNS</sequence>
<dbReference type="HAMAP" id="MF_00518">
    <property type="entry name" value="Deacylase_Dtd"/>
    <property type="match status" value="1"/>
</dbReference>
<gene>
    <name evidence="4 5" type="primary">dtd</name>
    <name evidence="5" type="ORF">CUS_6286</name>
</gene>
<dbReference type="eggNOG" id="COG1490">
    <property type="taxonomic scope" value="Bacteria"/>
</dbReference>
<evidence type="ECO:0000256" key="3">
    <source>
        <dbReference type="ARBA" id="ARBA00022801"/>
    </source>
</evidence>
<dbReference type="EMBL" id="ADKM02000040">
    <property type="protein sequence ID" value="EGC04112.1"/>
    <property type="molecule type" value="Genomic_DNA"/>
</dbReference>
<comment type="domain">
    <text evidence="4">A Gly-cisPro motif from one monomer fits into the active site of the other monomer to allow specific chiral rejection of L-amino acids.</text>
</comment>
<evidence type="ECO:0000256" key="4">
    <source>
        <dbReference type="HAMAP-Rule" id="MF_00518"/>
    </source>
</evidence>
<dbReference type="EC" id="3.1.1.-" evidence="4"/>
<dbReference type="GO" id="GO:0000049">
    <property type="term" value="F:tRNA binding"/>
    <property type="evidence" value="ECO:0007669"/>
    <property type="project" value="UniProtKB-UniRule"/>
</dbReference>
<dbReference type="EC" id="3.1.1.96" evidence="4"/>
<comment type="caution">
    <text evidence="5">The sequence shown here is derived from an EMBL/GenBank/DDBJ whole genome shotgun (WGS) entry which is preliminary data.</text>
</comment>
<dbReference type="Proteomes" id="UP000004259">
    <property type="component" value="Unassembled WGS sequence"/>
</dbReference>
<evidence type="ECO:0000256" key="2">
    <source>
        <dbReference type="ARBA" id="ARBA00022555"/>
    </source>
</evidence>
<dbReference type="STRING" id="246199.CUS_6286"/>
<dbReference type="NCBIfam" id="TIGR00256">
    <property type="entry name" value="D-aminoacyl-tRNA deacylase"/>
    <property type="match status" value="1"/>
</dbReference>
<keyword evidence="4" id="KW-0963">Cytoplasm</keyword>
<dbReference type="GO" id="GO:0051500">
    <property type="term" value="F:D-tyrosyl-tRNA(Tyr) deacylase activity"/>
    <property type="evidence" value="ECO:0007669"/>
    <property type="project" value="TreeGrafter"/>
</dbReference>
<proteinExistence type="inferred from homology"/>
<dbReference type="GO" id="GO:0106026">
    <property type="term" value="F:Gly-tRNA(Ala) deacylase activity"/>
    <property type="evidence" value="ECO:0007669"/>
    <property type="project" value="UniProtKB-UniRule"/>
</dbReference>
<comment type="catalytic activity">
    <reaction evidence="4">
        <text>a D-aminoacyl-tRNA + H2O = a tRNA + a D-alpha-amino acid + H(+)</text>
        <dbReference type="Rhea" id="RHEA:13953"/>
        <dbReference type="Rhea" id="RHEA-COMP:10123"/>
        <dbReference type="Rhea" id="RHEA-COMP:10124"/>
        <dbReference type="ChEBI" id="CHEBI:15377"/>
        <dbReference type="ChEBI" id="CHEBI:15378"/>
        <dbReference type="ChEBI" id="CHEBI:59871"/>
        <dbReference type="ChEBI" id="CHEBI:78442"/>
        <dbReference type="ChEBI" id="CHEBI:79333"/>
        <dbReference type="EC" id="3.1.1.96"/>
    </reaction>
</comment>
<protein>
    <recommendedName>
        <fullName evidence="4">D-aminoacyl-tRNA deacylase</fullName>
        <shortName evidence="4">DTD</shortName>
        <ecNumber evidence="4">3.1.1.96</ecNumber>
    </recommendedName>
    <alternativeName>
        <fullName evidence="4">Gly-tRNA(Ala) deacylase</fullName>
        <ecNumber evidence="4">3.1.1.-</ecNumber>
    </alternativeName>
</protein>
<dbReference type="Pfam" id="PF02580">
    <property type="entry name" value="Tyr_Deacylase"/>
    <property type="match status" value="1"/>
</dbReference>
<dbReference type="OrthoDB" id="9801395at2"/>
<dbReference type="GO" id="GO:0043908">
    <property type="term" value="F:Ser(Gly)-tRNA(Ala) hydrolase activity"/>
    <property type="evidence" value="ECO:0007669"/>
    <property type="project" value="UniProtKB-UniRule"/>
</dbReference>
<dbReference type="FunFam" id="3.50.80.10:FF:000001">
    <property type="entry name" value="D-aminoacyl-tRNA deacylase"/>
    <property type="match status" value="1"/>
</dbReference>
<keyword evidence="6" id="KW-1185">Reference proteome</keyword>
<keyword evidence="2 4" id="KW-0820">tRNA-binding</keyword>
<dbReference type="GO" id="GO:0005737">
    <property type="term" value="C:cytoplasm"/>
    <property type="evidence" value="ECO:0007669"/>
    <property type="project" value="UniProtKB-SubCell"/>
</dbReference>
<evidence type="ECO:0000313" key="6">
    <source>
        <dbReference type="Proteomes" id="UP000004259"/>
    </source>
</evidence>
<dbReference type="RefSeq" id="WP_002847610.1">
    <property type="nucleotide sequence ID" value="NZ_ADKM02000040.1"/>
</dbReference>
<dbReference type="Gene3D" id="3.50.80.10">
    <property type="entry name" value="D-tyrosyl-tRNA(Tyr) deacylase"/>
    <property type="match status" value="1"/>
</dbReference>
<dbReference type="GO" id="GO:0019478">
    <property type="term" value="P:D-amino acid catabolic process"/>
    <property type="evidence" value="ECO:0007669"/>
    <property type="project" value="UniProtKB-UniRule"/>
</dbReference>
<keyword evidence="3 4" id="KW-0378">Hydrolase</keyword>
<keyword evidence="4" id="KW-0694">RNA-binding</keyword>
<organism evidence="5 6">
    <name type="scientific">Ruminococcus albus 8</name>
    <dbReference type="NCBI Taxonomy" id="246199"/>
    <lineage>
        <taxon>Bacteria</taxon>
        <taxon>Bacillati</taxon>
        <taxon>Bacillota</taxon>
        <taxon>Clostridia</taxon>
        <taxon>Eubacteriales</taxon>
        <taxon>Oscillospiraceae</taxon>
        <taxon>Ruminococcus</taxon>
    </lineage>
</organism>
<comment type="similarity">
    <text evidence="1 4">Belongs to the DTD family.</text>
</comment>
<evidence type="ECO:0000256" key="1">
    <source>
        <dbReference type="ARBA" id="ARBA00009673"/>
    </source>
</evidence>
<reference evidence="5 6" key="1">
    <citation type="submission" date="2011-02" db="EMBL/GenBank/DDBJ databases">
        <authorList>
            <person name="Nelson K.E."/>
            <person name="Sutton G."/>
            <person name="Torralba M."/>
            <person name="Durkin S."/>
            <person name="Harkins D."/>
            <person name="Montgomery R."/>
            <person name="Ziemer C."/>
            <person name="Klaassens E."/>
            <person name="Ocuiv P."/>
            <person name="Morrison M."/>
        </authorList>
    </citation>
    <scope>NUCLEOTIDE SEQUENCE [LARGE SCALE GENOMIC DNA]</scope>
    <source>
        <strain evidence="5 6">8</strain>
    </source>
</reference>
<dbReference type="InterPro" id="IPR003732">
    <property type="entry name" value="Daa-tRNA_deacyls_DTD"/>
</dbReference>
<comment type="function">
    <text evidence="4">An aminoacyl-tRNA editing enzyme that deacylates mischarged D-aminoacyl-tRNAs. Also deacylates mischarged glycyl-tRNA(Ala), protecting cells against glycine mischarging by AlaRS. Acts via tRNA-based rather than protein-based catalysis; rejects L-amino acids rather than detecting D-amino acids in the active site. By recycling D-aminoacyl-tRNA to D-amino acids and free tRNA molecules, this enzyme counteracts the toxicity associated with the formation of D-aminoacyl-tRNA entities in vivo and helps enforce protein L-homochirality.</text>
</comment>
<dbReference type="SUPFAM" id="SSF69500">
    <property type="entry name" value="DTD-like"/>
    <property type="match status" value="1"/>
</dbReference>
<dbReference type="AlphaFoldDB" id="E9S9H3"/>
<dbReference type="InterPro" id="IPR023509">
    <property type="entry name" value="DTD-like_sf"/>
</dbReference>
<name>E9S9H3_RUMAL</name>
<accession>E9S9H3</accession>
<dbReference type="PANTHER" id="PTHR10472">
    <property type="entry name" value="D-TYROSYL-TRNA TYR DEACYLASE"/>
    <property type="match status" value="1"/>
</dbReference>
<comment type="subcellular location">
    <subcellularLocation>
        <location evidence="4">Cytoplasm</location>
    </subcellularLocation>
</comment>
<dbReference type="CDD" id="cd00563">
    <property type="entry name" value="Dtyr_deacylase"/>
    <property type="match status" value="1"/>
</dbReference>
<feature type="short sequence motif" description="Gly-cisPro motif, important for rejection of L-amino acids" evidence="4">
    <location>
        <begin position="138"/>
        <end position="139"/>
    </location>
</feature>
<comment type="subunit">
    <text evidence="4">Homodimer.</text>
</comment>